<sequence length="220" mass="22842">MGSVTLAVAAGKGSLRARLQHRSEPLRTPAGRSELSGALSWQRGREETGERGSAADVCSWAKAGSSPGDRPGAEQTGPCCDPQGLGWRLGQGWVWVPFPTRLQQGAVGLEGKGSGEGGDAQNCLGVSNQQWTFSSAQPQQLAPCCCETSLALPVGGSSLGGLRVSLIPCSATPQGAWGGPTAPSWENVCREHRPCLELGRGAAGSLAWLWRAGAAWRTPI</sequence>
<gene>
    <name evidence="2" type="ORF">DR999_PMT21933</name>
</gene>
<evidence type="ECO:0000313" key="3">
    <source>
        <dbReference type="Proteomes" id="UP000297703"/>
    </source>
</evidence>
<dbReference type="AlphaFoldDB" id="A0A4D9DJD6"/>
<feature type="region of interest" description="Disordered" evidence="1">
    <location>
        <begin position="21"/>
        <end position="79"/>
    </location>
</feature>
<keyword evidence="2" id="KW-0687">Ribonucleoprotein</keyword>
<dbReference type="Proteomes" id="UP000297703">
    <property type="component" value="Unassembled WGS sequence"/>
</dbReference>
<accession>A0A4D9DJD6</accession>
<proteinExistence type="predicted"/>
<protein>
    <submittedName>
        <fullName evidence="2">30S ribosomal protein S14</fullName>
    </submittedName>
</protein>
<organism evidence="2 3">
    <name type="scientific">Platysternon megacephalum</name>
    <name type="common">big-headed turtle</name>
    <dbReference type="NCBI Taxonomy" id="55544"/>
    <lineage>
        <taxon>Eukaryota</taxon>
        <taxon>Metazoa</taxon>
        <taxon>Chordata</taxon>
        <taxon>Craniata</taxon>
        <taxon>Vertebrata</taxon>
        <taxon>Euteleostomi</taxon>
        <taxon>Archelosauria</taxon>
        <taxon>Testudinata</taxon>
        <taxon>Testudines</taxon>
        <taxon>Cryptodira</taxon>
        <taxon>Durocryptodira</taxon>
        <taxon>Testudinoidea</taxon>
        <taxon>Platysternidae</taxon>
        <taxon>Platysternon</taxon>
    </lineage>
</organism>
<dbReference type="EMBL" id="QXTE01000715">
    <property type="protein sequence ID" value="TFJ96287.1"/>
    <property type="molecule type" value="Genomic_DNA"/>
</dbReference>
<reference evidence="2 3" key="1">
    <citation type="submission" date="2019-04" db="EMBL/GenBank/DDBJ databases">
        <title>Draft genome of the big-headed turtle Platysternon megacephalum.</title>
        <authorList>
            <person name="Gong S."/>
        </authorList>
    </citation>
    <scope>NUCLEOTIDE SEQUENCE [LARGE SCALE GENOMIC DNA]</scope>
    <source>
        <strain evidence="2">DO16091913</strain>
        <tissue evidence="2">Muscle</tissue>
    </source>
</reference>
<name>A0A4D9DJD6_9SAUR</name>
<comment type="caution">
    <text evidence="2">The sequence shown here is derived from an EMBL/GenBank/DDBJ whole genome shotgun (WGS) entry which is preliminary data.</text>
</comment>
<evidence type="ECO:0000256" key="1">
    <source>
        <dbReference type="SAM" id="MobiDB-lite"/>
    </source>
</evidence>
<keyword evidence="2" id="KW-0689">Ribosomal protein</keyword>
<reference evidence="2 3" key="2">
    <citation type="submission" date="2019-04" db="EMBL/GenBank/DDBJ databases">
        <title>The genome sequence of big-headed turtle.</title>
        <authorList>
            <person name="Gong S."/>
        </authorList>
    </citation>
    <scope>NUCLEOTIDE SEQUENCE [LARGE SCALE GENOMIC DNA]</scope>
    <source>
        <strain evidence="2">DO16091913</strain>
        <tissue evidence="2">Muscle</tissue>
    </source>
</reference>
<keyword evidence="3" id="KW-1185">Reference proteome</keyword>
<evidence type="ECO:0000313" key="2">
    <source>
        <dbReference type="EMBL" id="TFJ96287.1"/>
    </source>
</evidence>
<dbReference type="GO" id="GO:0005840">
    <property type="term" value="C:ribosome"/>
    <property type="evidence" value="ECO:0007669"/>
    <property type="project" value="UniProtKB-KW"/>
</dbReference>